<sequence length="139" mass="15107">MGRVPAAILLGALLIGCEAPPPETPRLDDEGPPDVVGTWAGEVEEDGLRYKLLLTIDHLEQGADAGKTAYTGGLDCTGTLTYEGADRRVLSFREDLHGSPNCADGRIDVRLRSDGRLGWTWYRSDADRVPDARATLDRE</sequence>
<organism evidence="1 2">
    <name type="scientific">Rubrivirga marina</name>
    <dbReference type="NCBI Taxonomy" id="1196024"/>
    <lineage>
        <taxon>Bacteria</taxon>
        <taxon>Pseudomonadati</taxon>
        <taxon>Rhodothermota</taxon>
        <taxon>Rhodothermia</taxon>
        <taxon>Rhodothermales</taxon>
        <taxon>Rubricoccaceae</taxon>
        <taxon>Rubrivirga</taxon>
    </lineage>
</organism>
<dbReference type="Proteomes" id="UP000216339">
    <property type="component" value="Unassembled WGS sequence"/>
</dbReference>
<evidence type="ECO:0000313" key="2">
    <source>
        <dbReference type="Proteomes" id="UP000216339"/>
    </source>
</evidence>
<dbReference type="AlphaFoldDB" id="A0A271J588"/>
<name>A0A271J588_9BACT</name>
<protein>
    <recommendedName>
        <fullName evidence="3">Lipoprotein</fullName>
    </recommendedName>
</protein>
<keyword evidence="2" id="KW-1185">Reference proteome</keyword>
<evidence type="ECO:0000313" key="1">
    <source>
        <dbReference type="EMBL" id="PAP78520.1"/>
    </source>
</evidence>
<dbReference type="RefSeq" id="WP_095512197.1">
    <property type="nucleotide sequence ID" value="NZ_MQWD01000001.1"/>
</dbReference>
<accession>A0A271J588</accession>
<dbReference type="EMBL" id="MQWD01000001">
    <property type="protein sequence ID" value="PAP78520.1"/>
    <property type="molecule type" value="Genomic_DNA"/>
</dbReference>
<dbReference type="PROSITE" id="PS51257">
    <property type="entry name" value="PROKAR_LIPOPROTEIN"/>
    <property type="match status" value="1"/>
</dbReference>
<comment type="caution">
    <text evidence="1">The sequence shown here is derived from an EMBL/GenBank/DDBJ whole genome shotgun (WGS) entry which is preliminary data.</text>
</comment>
<proteinExistence type="predicted"/>
<gene>
    <name evidence="1" type="ORF">BSZ37_19865</name>
</gene>
<reference evidence="1 2" key="1">
    <citation type="submission" date="2016-11" db="EMBL/GenBank/DDBJ databases">
        <title>Study of marine rhodopsin-containing bacteria.</title>
        <authorList>
            <person name="Yoshizawa S."/>
            <person name="Kumagai Y."/>
            <person name="Kogure K."/>
        </authorList>
    </citation>
    <scope>NUCLEOTIDE SEQUENCE [LARGE SCALE GENOMIC DNA]</scope>
    <source>
        <strain evidence="1 2">SAORIC-28</strain>
    </source>
</reference>
<evidence type="ECO:0008006" key="3">
    <source>
        <dbReference type="Google" id="ProtNLM"/>
    </source>
</evidence>